<evidence type="ECO:0000256" key="1">
    <source>
        <dbReference type="ARBA" id="ARBA00022801"/>
    </source>
</evidence>
<comment type="caution">
    <text evidence="4">The sequence shown here is derived from an EMBL/GenBank/DDBJ whole genome shotgun (WGS) entry which is preliminary data.</text>
</comment>
<dbReference type="SUPFAM" id="SSF53590">
    <property type="entry name" value="Nucleoside hydrolase"/>
    <property type="match status" value="1"/>
</dbReference>
<dbReference type="InterPro" id="IPR036452">
    <property type="entry name" value="Ribo_hydro-like"/>
</dbReference>
<feature type="domain" description="Inosine/uridine-preferring nucleoside hydrolase" evidence="3">
    <location>
        <begin position="4"/>
        <end position="262"/>
    </location>
</feature>
<dbReference type="EMBL" id="BOMI01000109">
    <property type="protein sequence ID" value="GID76886.1"/>
    <property type="molecule type" value="Genomic_DNA"/>
</dbReference>
<dbReference type="Pfam" id="PF01156">
    <property type="entry name" value="IU_nuc_hydro"/>
    <property type="match status" value="1"/>
</dbReference>
<keyword evidence="5" id="KW-1185">Reference proteome</keyword>
<keyword evidence="1 4" id="KW-0378">Hydrolase</keyword>
<dbReference type="RefSeq" id="WP_203770148.1">
    <property type="nucleotide sequence ID" value="NZ_BAAABO010000029.1"/>
</dbReference>
<name>A0ABQ3YA90_9ACTN</name>
<evidence type="ECO:0000313" key="5">
    <source>
        <dbReference type="Proteomes" id="UP000609879"/>
    </source>
</evidence>
<evidence type="ECO:0000259" key="3">
    <source>
        <dbReference type="Pfam" id="PF01156"/>
    </source>
</evidence>
<keyword evidence="2" id="KW-0326">Glycosidase</keyword>
<dbReference type="InterPro" id="IPR001910">
    <property type="entry name" value="Inosine/uridine_hydrolase_dom"/>
</dbReference>
<dbReference type="PANTHER" id="PTHR12304">
    <property type="entry name" value="INOSINE-URIDINE PREFERRING NUCLEOSIDE HYDROLASE"/>
    <property type="match status" value="1"/>
</dbReference>
<organism evidence="4 5">
    <name type="scientific">Paractinoplanes deccanensis</name>
    <dbReference type="NCBI Taxonomy" id="113561"/>
    <lineage>
        <taxon>Bacteria</taxon>
        <taxon>Bacillati</taxon>
        <taxon>Actinomycetota</taxon>
        <taxon>Actinomycetes</taxon>
        <taxon>Micromonosporales</taxon>
        <taxon>Micromonosporaceae</taxon>
        <taxon>Paractinoplanes</taxon>
    </lineage>
</organism>
<dbReference type="InterPro" id="IPR023186">
    <property type="entry name" value="IUNH"/>
</dbReference>
<gene>
    <name evidence="4" type="ORF">Ade02nite_55270</name>
</gene>
<accession>A0ABQ3YA90</accession>
<protein>
    <submittedName>
        <fullName evidence="4">Nucleoside hydrolase</fullName>
    </submittedName>
</protein>
<dbReference type="InterPro" id="IPR015910">
    <property type="entry name" value="I/U_nuclsd_hydro_CS"/>
</dbReference>
<dbReference type="Proteomes" id="UP000609879">
    <property type="component" value="Unassembled WGS sequence"/>
</dbReference>
<evidence type="ECO:0000256" key="2">
    <source>
        <dbReference type="ARBA" id="ARBA00023295"/>
    </source>
</evidence>
<dbReference type="Gene3D" id="3.90.245.10">
    <property type="entry name" value="Ribonucleoside hydrolase-like"/>
    <property type="match status" value="1"/>
</dbReference>
<sequence length="296" mass="30837">MILYLDCDTGIDDAIAVAFLLAHPGADLKGIGTVNGNTSAVQAARNTLGLLALAGRDDIPVAVGEGEIKRGAKVVHGDNGVGGVALPATGRPDPRTSVRLLLDLSRQHPGELHLLATGPCTNLAEALCQDPTLPGRVRGVTVMGGAVRVPGNITPRAEANIGDNPAAADAVLTAAWPVTLVPLDVTLRHRWSEQDRARLGATPLTRALAAMLPAYLDFYEGRTGERRVPLHDPLAAAIATGDVTPSHAEDLPLRVAPDGHITEEGGRSVRVIFGVQDGAEQIILERINGISRSALA</sequence>
<dbReference type="PANTHER" id="PTHR12304:SF4">
    <property type="entry name" value="URIDINE NUCLEOSIDASE"/>
    <property type="match status" value="1"/>
</dbReference>
<proteinExistence type="predicted"/>
<reference evidence="4 5" key="1">
    <citation type="submission" date="2021-01" db="EMBL/GenBank/DDBJ databases">
        <title>Whole genome shotgun sequence of Actinoplanes deccanensis NBRC 13994.</title>
        <authorList>
            <person name="Komaki H."/>
            <person name="Tamura T."/>
        </authorList>
    </citation>
    <scope>NUCLEOTIDE SEQUENCE [LARGE SCALE GENOMIC DNA]</scope>
    <source>
        <strain evidence="4 5">NBRC 13994</strain>
    </source>
</reference>
<dbReference type="GO" id="GO:0016787">
    <property type="term" value="F:hydrolase activity"/>
    <property type="evidence" value="ECO:0007669"/>
    <property type="project" value="UniProtKB-KW"/>
</dbReference>
<evidence type="ECO:0000313" key="4">
    <source>
        <dbReference type="EMBL" id="GID76886.1"/>
    </source>
</evidence>
<dbReference type="PROSITE" id="PS01247">
    <property type="entry name" value="IUNH"/>
    <property type="match status" value="1"/>
</dbReference>